<keyword evidence="10 12" id="KW-0472">Membrane</keyword>
<keyword evidence="6" id="KW-0430">Lectin</keyword>
<dbReference type="InterPro" id="IPR001245">
    <property type="entry name" value="Ser-Thr/Tyr_kinase_cat_dom"/>
</dbReference>
<dbReference type="Gene3D" id="3.30.200.20">
    <property type="entry name" value="Phosphorylase Kinase, domain 1"/>
    <property type="match status" value="1"/>
</dbReference>
<keyword evidence="16" id="KW-1185">Reference proteome</keyword>
<feature type="non-terminal residue" evidence="15">
    <location>
        <position position="496"/>
    </location>
</feature>
<evidence type="ECO:0000256" key="11">
    <source>
        <dbReference type="ARBA" id="ARBA00023170"/>
    </source>
</evidence>
<reference evidence="15 16" key="1">
    <citation type="journal article" date="2016" name="Sci. Rep.">
        <title>The genome sequence of the outbreeding globe artichoke constructed de novo incorporating a phase-aware low-pass sequencing strategy of F1 progeny.</title>
        <authorList>
            <person name="Scaglione D."/>
            <person name="Reyes-Chin-Wo S."/>
            <person name="Acquadro A."/>
            <person name="Froenicke L."/>
            <person name="Portis E."/>
            <person name="Beitel C."/>
            <person name="Tirone M."/>
            <person name="Mauro R."/>
            <person name="Lo Monaco A."/>
            <person name="Mauromicale G."/>
            <person name="Faccioli P."/>
            <person name="Cattivelli L."/>
            <person name="Rieseberg L."/>
            <person name="Michelmore R."/>
            <person name="Lanteri S."/>
        </authorList>
    </citation>
    <scope>NUCLEOTIDE SEQUENCE [LARGE SCALE GENOMIC DNA]</scope>
    <source>
        <strain evidence="15">2C</strain>
    </source>
</reference>
<dbReference type="GO" id="GO:0051707">
    <property type="term" value="P:response to other organism"/>
    <property type="evidence" value="ECO:0007669"/>
    <property type="project" value="UniProtKB-ARBA"/>
</dbReference>
<dbReference type="InterPro" id="IPR001220">
    <property type="entry name" value="Legume_lectin_dom"/>
</dbReference>
<dbReference type="GO" id="GO:0016020">
    <property type="term" value="C:membrane"/>
    <property type="evidence" value="ECO:0007669"/>
    <property type="project" value="UniProtKB-SubCell"/>
</dbReference>
<evidence type="ECO:0000256" key="10">
    <source>
        <dbReference type="ARBA" id="ARBA00023136"/>
    </source>
</evidence>
<keyword evidence="5 13" id="KW-0732">Signal</keyword>
<dbReference type="Pfam" id="PF00139">
    <property type="entry name" value="Lectin_legB"/>
    <property type="match status" value="1"/>
</dbReference>
<keyword evidence="9 12" id="KW-1133">Transmembrane helix</keyword>
<comment type="similarity">
    <text evidence="3">In the C-terminal section; belongs to the protein kinase superfamily. Ser/Thr protein kinase family.</text>
</comment>
<evidence type="ECO:0000256" key="2">
    <source>
        <dbReference type="ARBA" id="ARBA00008536"/>
    </source>
</evidence>
<evidence type="ECO:0000313" key="15">
    <source>
        <dbReference type="EMBL" id="KVH99550.1"/>
    </source>
</evidence>
<proteinExistence type="inferred from homology"/>
<sequence length="496" mass="55159">MIINLHFLLVCFSSFISIIASSSPPLNFTVYGTADVNHTSIILTQNLHNCTSNAQHSNIGRVFYKNPIRFLDSSFNSTVSFSTRFSFIIIPPPPLCLAGEGVAFLITSDSNSLPHSVGCIGLPKSIDQLSDSSFLAVEFDTSFDQGLGDINDNHVGIDVDSIFSIASVDLMSTGIDLKSGKRITAWIEYRNSEKIIQIWVGYTQIKPENPILVAPLDISKRFNGFMYVGFSASNGRGSATHLIDNWRLKTSESVPPNIEVETVKSENCLICFPEDSGKDEEDKKGSSNHHHYSDKRVLELALGLLGLNVILILLTVCLVLLYVCFMKRRNPSKKPTEEPQICSSRFQENRMPRRLKLSEIRSATKGFCRNQIVSEGVSAILYEASLPSCGNVAVKRFINANKTSSFEGQFVTEFVKMAGSLRHRNLVQLQGWCCEKKELILVYEFITNGSLDKILHHPTPANNSLSFDARSKILLGVSSALVYLHEECEKPIIHRN</sequence>
<evidence type="ECO:0000313" key="16">
    <source>
        <dbReference type="Proteomes" id="UP000243975"/>
    </source>
</evidence>
<organism evidence="15 16">
    <name type="scientific">Cynara cardunculus var. scolymus</name>
    <name type="common">Globe artichoke</name>
    <name type="synonym">Cynara scolymus</name>
    <dbReference type="NCBI Taxonomy" id="59895"/>
    <lineage>
        <taxon>Eukaryota</taxon>
        <taxon>Viridiplantae</taxon>
        <taxon>Streptophyta</taxon>
        <taxon>Embryophyta</taxon>
        <taxon>Tracheophyta</taxon>
        <taxon>Spermatophyta</taxon>
        <taxon>Magnoliopsida</taxon>
        <taxon>eudicotyledons</taxon>
        <taxon>Gunneridae</taxon>
        <taxon>Pentapetalae</taxon>
        <taxon>asterids</taxon>
        <taxon>campanulids</taxon>
        <taxon>Asterales</taxon>
        <taxon>Asteraceae</taxon>
        <taxon>Carduoideae</taxon>
        <taxon>Cardueae</taxon>
        <taxon>Carduinae</taxon>
        <taxon>Cynara</taxon>
    </lineage>
</organism>
<evidence type="ECO:0000256" key="12">
    <source>
        <dbReference type="SAM" id="Phobius"/>
    </source>
</evidence>
<evidence type="ECO:0000256" key="4">
    <source>
        <dbReference type="ARBA" id="ARBA00022692"/>
    </source>
</evidence>
<dbReference type="InterPro" id="IPR050528">
    <property type="entry name" value="L-type_Lectin-RKs"/>
</dbReference>
<dbReference type="SUPFAM" id="SSF49899">
    <property type="entry name" value="Concanavalin A-like lectins/glucanases"/>
    <property type="match status" value="1"/>
</dbReference>
<dbReference type="FunFam" id="3.30.200.20:FF:000810">
    <property type="entry name" value="L-type lectin-domain containing receptor kinase S.6"/>
    <property type="match status" value="1"/>
</dbReference>
<dbReference type="Proteomes" id="UP000243975">
    <property type="component" value="Unassembled WGS sequence"/>
</dbReference>
<dbReference type="CDD" id="cd06899">
    <property type="entry name" value="lectin_legume_LecRK_Arcelin_ConA"/>
    <property type="match status" value="1"/>
</dbReference>
<dbReference type="AlphaFoldDB" id="A0A118JZX3"/>
<evidence type="ECO:0000256" key="9">
    <source>
        <dbReference type="ARBA" id="ARBA00022989"/>
    </source>
</evidence>
<keyword evidence="11" id="KW-0675">Receptor</keyword>
<dbReference type="InterPro" id="IPR000719">
    <property type="entry name" value="Prot_kinase_dom"/>
</dbReference>
<comment type="caution">
    <text evidence="15">The sequence shown here is derived from an EMBL/GenBank/DDBJ whole genome shotgun (WGS) entry which is preliminary data.</text>
</comment>
<feature type="chain" id="PRO_5007159825" evidence="13">
    <location>
        <begin position="22"/>
        <end position="496"/>
    </location>
</feature>
<comment type="subcellular location">
    <subcellularLocation>
        <location evidence="1">Membrane</location>
        <topology evidence="1">Single-pass type I membrane protein</topology>
    </subcellularLocation>
</comment>
<dbReference type="OMA" id="FENPGNT"/>
<dbReference type="InterPro" id="IPR013320">
    <property type="entry name" value="ConA-like_dom_sf"/>
</dbReference>
<keyword evidence="7" id="KW-0547">Nucleotide-binding</keyword>
<comment type="similarity">
    <text evidence="2">In the N-terminal section; belongs to the leguminous lectin family.</text>
</comment>
<dbReference type="Pfam" id="PF07714">
    <property type="entry name" value="PK_Tyr_Ser-Thr"/>
    <property type="match status" value="1"/>
</dbReference>
<evidence type="ECO:0000256" key="3">
    <source>
        <dbReference type="ARBA" id="ARBA00010217"/>
    </source>
</evidence>
<dbReference type="SUPFAM" id="SSF56112">
    <property type="entry name" value="Protein kinase-like (PK-like)"/>
    <property type="match status" value="1"/>
</dbReference>
<dbReference type="GO" id="GO:0005524">
    <property type="term" value="F:ATP binding"/>
    <property type="evidence" value="ECO:0007669"/>
    <property type="project" value="UniProtKB-KW"/>
</dbReference>
<dbReference type="PROSITE" id="PS50011">
    <property type="entry name" value="PROTEIN_KINASE_DOM"/>
    <property type="match status" value="1"/>
</dbReference>
<feature type="domain" description="Protein kinase" evidence="14">
    <location>
        <begin position="367"/>
        <end position="496"/>
    </location>
</feature>
<dbReference type="Gramene" id="KVH99550">
    <property type="protein sequence ID" value="KVH99550"/>
    <property type="gene ID" value="Ccrd_022215"/>
</dbReference>
<evidence type="ECO:0000256" key="1">
    <source>
        <dbReference type="ARBA" id="ARBA00004479"/>
    </source>
</evidence>
<dbReference type="Gene3D" id="2.60.120.200">
    <property type="match status" value="1"/>
</dbReference>
<evidence type="ECO:0000256" key="6">
    <source>
        <dbReference type="ARBA" id="ARBA00022734"/>
    </source>
</evidence>
<dbReference type="GO" id="GO:0030246">
    <property type="term" value="F:carbohydrate binding"/>
    <property type="evidence" value="ECO:0007669"/>
    <property type="project" value="UniProtKB-KW"/>
</dbReference>
<feature type="transmembrane region" description="Helical" evidence="12">
    <location>
        <begin position="300"/>
        <end position="325"/>
    </location>
</feature>
<gene>
    <name evidence="15" type="ORF">Ccrd_022215</name>
</gene>
<keyword evidence="8" id="KW-0067">ATP-binding</keyword>
<keyword evidence="4 12" id="KW-0812">Transmembrane</keyword>
<evidence type="ECO:0000256" key="5">
    <source>
        <dbReference type="ARBA" id="ARBA00022729"/>
    </source>
</evidence>
<evidence type="ECO:0000256" key="7">
    <source>
        <dbReference type="ARBA" id="ARBA00022741"/>
    </source>
</evidence>
<dbReference type="InterPro" id="IPR011009">
    <property type="entry name" value="Kinase-like_dom_sf"/>
</dbReference>
<dbReference type="EMBL" id="LEKV01003448">
    <property type="protein sequence ID" value="KVH99550.1"/>
    <property type="molecule type" value="Genomic_DNA"/>
</dbReference>
<dbReference type="Gene3D" id="1.10.510.10">
    <property type="entry name" value="Transferase(Phosphotransferase) domain 1"/>
    <property type="match status" value="1"/>
</dbReference>
<feature type="signal peptide" evidence="13">
    <location>
        <begin position="1"/>
        <end position="21"/>
    </location>
</feature>
<evidence type="ECO:0000256" key="8">
    <source>
        <dbReference type="ARBA" id="ARBA00022840"/>
    </source>
</evidence>
<evidence type="ECO:0000259" key="14">
    <source>
        <dbReference type="PROSITE" id="PS50011"/>
    </source>
</evidence>
<evidence type="ECO:0000256" key="13">
    <source>
        <dbReference type="SAM" id="SignalP"/>
    </source>
</evidence>
<protein>
    <submittedName>
        <fullName evidence="15">Concanavalin A-like lectin/glucanase superfamily</fullName>
    </submittedName>
</protein>
<dbReference type="GO" id="GO:0004672">
    <property type="term" value="F:protein kinase activity"/>
    <property type="evidence" value="ECO:0007669"/>
    <property type="project" value="InterPro"/>
</dbReference>
<dbReference type="GO" id="GO:0006952">
    <property type="term" value="P:defense response"/>
    <property type="evidence" value="ECO:0007669"/>
    <property type="project" value="UniProtKB-ARBA"/>
</dbReference>
<name>A0A118JZX3_CYNCS</name>
<dbReference type="PANTHER" id="PTHR27007">
    <property type="match status" value="1"/>
</dbReference>
<accession>A0A118JZX3</accession>